<dbReference type="EMBL" id="CM046399">
    <property type="protein sequence ID" value="KAI8527062.1"/>
    <property type="molecule type" value="Genomic_DNA"/>
</dbReference>
<organism evidence="1 2">
    <name type="scientific">Rhododendron molle</name>
    <name type="common">Chinese azalea</name>
    <name type="synonym">Azalea mollis</name>
    <dbReference type="NCBI Taxonomy" id="49168"/>
    <lineage>
        <taxon>Eukaryota</taxon>
        <taxon>Viridiplantae</taxon>
        <taxon>Streptophyta</taxon>
        <taxon>Embryophyta</taxon>
        <taxon>Tracheophyta</taxon>
        <taxon>Spermatophyta</taxon>
        <taxon>Magnoliopsida</taxon>
        <taxon>eudicotyledons</taxon>
        <taxon>Gunneridae</taxon>
        <taxon>Pentapetalae</taxon>
        <taxon>asterids</taxon>
        <taxon>Ericales</taxon>
        <taxon>Ericaceae</taxon>
        <taxon>Ericoideae</taxon>
        <taxon>Rhodoreae</taxon>
        <taxon>Rhododendron</taxon>
    </lineage>
</organism>
<dbReference type="Proteomes" id="UP001062846">
    <property type="component" value="Chromosome 12"/>
</dbReference>
<gene>
    <name evidence="1" type="ORF">RHMOL_Rhmol12G0047000</name>
</gene>
<proteinExistence type="predicted"/>
<reference evidence="1" key="1">
    <citation type="submission" date="2022-02" db="EMBL/GenBank/DDBJ databases">
        <title>Plant Genome Project.</title>
        <authorList>
            <person name="Zhang R.-G."/>
        </authorList>
    </citation>
    <scope>NUCLEOTIDE SEQUENCE</scope>
    <source>
        <strain evidence="1">AT1</strain>
    </source>
</reference>
<accession>A0ACC0LES0</accession>
<evidence type="ECO:0000313" key="2">
    <source>
        <dbReference type="Proteomes" id="UP001062846"/>
    </source>
</evidence>
<sequence>MKHTANSCTIPAALIVTVVFAAAIIVPGGLDPNGLPFFSEEVVFKIFAVFNAISLCTAITSLLVSLSILTSRFAQDEFLFALPNRLVIALVTLYLSITAMAVAFSSALYIMLGNKNKPLILSLVVAVAVIPIISFAYLEFNLLVDLIVSTYRPRIFRKQSNRRFH</sequence>
<comment type="caution">
    <text evidence="1">The sequence shown here is derived from an EMBL/GenBank/DDBJ whole genome shotgun (WGS) entry which is preliminary data.</text>
</comment>
<protein>
    <submittedName>
        <fullName evidence="1">Uncharacterized protein</fullName>
    </submittedName>
</protein>
<keyword evidence="2" id="KW-1185">Reference proteome</keyword>
<evidence type="ECO:0000313" key="1">
    <source>
        <dbReference type="EMBL" id="KAI8527062.1"/>
    </source>
</evidence>
<name>A0ACC0LES0_RHOML</name>